<dbReference type="GO" id="GO:0000118">
    <property type="term" value="C:histone deacetylase complex"/>
    <property type="evidence" value="ECO:0007669"/>
    <property type="project" value="TreeGrafter"/>
</dbReference>
<keyword evidence="2" id="KW-0802">TPR repeat</keyword>
<keyword evidence="5" id="KW-1185">Reference proteome</keyword>
<dbReference type="Proteomes" id="UP000826271">
    <property type="component" value="Unassembled WGS sequence"/>
</dbReference>
<dbReference type="CDD" id="cd14438">
    <property type="entry name" value="Hip_N"/>
    <property type="match status" value="1"/>
</dbReference>
<evidence type="ECO:0000256" key="2">
    <source>
        <dbReference type="ARBA" id="ARBA00022803"/>
    </source>
</evidence>
<name>A0AAV6YDE5_9LAMI</name>
<dbReference type="GO" id="GO:0046983">
    <property type="term" value="F:protein dimerization activity"/>
    <property type="evidence" value="ECO:0007669"/>
    <property type="project" value="InterPro"/>
</dbReference>
<dbReference type="Gene3D" id="6.10.250.3420">
    <property type="match status" value="1"/>
</dbReference>
<reference evidence="4" key="1">
    <citation type="submission" date="2019-10" db="EMBL/GenBank/DDBJ databases">
        <authorList>
            <person name="Zhang R."/>
            <person name="Pan Y."/>
            <person name="Wang J."/>
            <person name="Ma R."/>
            <person name="Yu S."/>
        </authorList>
    </citation>
    <scope>NUCLEOTIDE SEQUENCE</scope>
    <source>
        <strain evidence="4">LA-IB0</strain>
        <tissue evidence="4">Leaf</tissue>
    </source>
</reference>
<evidence type="ECO:0000256" key="1">
    <source>
        <dbReference type="ARBA" id="ARBA00022737"/>
    </source>
</evidence>
<evidence type="ECO:0000313" key="5">
    <source>
        <dbReference type="Proteomes" id="UP000826271"/>
    </source>
</evidence>
<proteinExistence type="predicted"/>
<dbReference type="AlphaFoldDB" id="A0AAV6YDE5"/>
<feature type="domain" description="Hsp70-interacting protein N-terminal" evidence="3">
    <location>
        <begin position="67"/>
        <end position="107"/>
    </location>
</feature>
<dbReference type="FunFam" id="6.10.250.3420:FF:000001">
    <property type="entry name" value="Hsc70-interacting protein-like protein"/>
    <property type="match status" value="1"/>
</dbReference>
<dbReference type="Pfam" id="PF18253">
    <property type="entry name" value="HipN"/>
    <property type="match status" value="1"/>
</dbReference>
<dbReference type="PANTHER" id="PTHR45883">
    <property type="entry name" value="HSC70-INTERACTING PROTEIN"/>
    <property type="match status" value="1"/>
</dbReference>
<organism evidence="4 5">
    <name type="scientific">Buddleja alternifolia</name>
    <dbReference type="NCBI Taxonomy" id="168488"/>
    <lineage>
        <taxon>Eukaryota</taxon>
        <taxon>Viridiplantae</taxon>
        <taxon>Streptophyta</taxon>
        <taxon>Embryophyta</taxon>
        <taxon>Tracheophyta</taxon>
        <taxon>Spermatophyta</taxon>
        <taxon>Magnoliopsida</taxon>
        <taxon>eudicotyledons</taxon>
        <taxon>Gunneridae</taxon>
        <taxon>Pentapetalae</taxon>
        <taxon>asterids</taxon>
        <taxon>lamiids</taxon>
        <taxon>Lamiales</taxon>
        <taxon>Scrophulariaceae</taxon>
        <taxon>Buddlejeae</taxon>
        <taxon>Buddleja</taxon>
    </lineage>
</organism>
<sequence>MPGLKIMCSRSFFRFGAPISKLRSSSIMAAVNAPITMKEALMLTSIGINPQFVHGKQWCRAESKMEAKKIEELKGFVEQSKLNPSLLHTPSFAFFKNYLQSLDAQIPPSVKSVDAILVGLLARTFEYLF</sequence>
<gene>
    <name evidence="4" type="ORF">BUALT_Bualt01G0119400</name>
</gene>
<protein>
    <recommendedName>
        <fullName evidence="3">Hsp70-interacting protein N-terminal domain-containing protein</fullName>
    </recommendedName>
</protein>
<dbReference type="GO" id="GO:0030544">
    <property type="term" value="F:Hsp70 protein binding"/>
    <property type="evidence" value="ECO:0007669"/>
    <property type="project" value="TreeGrafter"/>
</dbReference>
<dbReference type="InterPro" id="IPR034649">
    <property type="entry name" value="Hip_N"/>
</dbReference>
<accession>A0AAV6YDE5</accession>
<comment type="caution">
    <text evidence="4">The sequence shown here is derived from an EMBL/GenBank/DDBJ whole genome shotgun (WGS) entry which is preliminary data.</text>
</comment>
<keyword evidence="1" id="KW-0677">Repeat</keyword>
<dbReference type="EMBL" id="WHWC01000001">
    <property type="protein sequence ID" value="KAG8390784.1"/>
    <property type="molecule type" value="Genomic_DNA"/>
</dbReference>
<evidence type="ECO:0000259" key="3">
    <source>
        <dbReference type="Pfam" id="PF18253"/>
    </source>
</evidence>
<evidence type="ECO:0000313" key="4">
    <source>
        <dbReference type="EMBL" id="KAG8390784.1"/>
    </source>
</evidence>
<dbReference type="PANTHER" id="PTHR45883:SF7">
    <property type="entry name" value="TPR REPEAT-CONTAINING THIOREDOXIN TDX"/>
    <property type="match status" value="1"/>
</dbReference>